<evidence type="ECO:0000256" key="3">
    <source>
        <dbReference type="ARBA" id="ARBA00022679"/>
    </source>
</evidence>
<dbReference type="PATRIC" id="fig|1048834.4.peg.2649"/>
<dbReference type="PANTHER" id="PTHR43867:SF2">
    <property type="entry name" value="CELLULOSE SYNTHASE CATALYTIC SUBUNIT A [UDP-FORMING]"/>
    <property type="match status" value="1"/>
</dbReference>
<dbReference type="Pfam" id="PF13632">
    <property type="entry name" value="Glyco_trans_2_3"/>
    <property type="match status" value="1"/>
</dbReference>
<feature type="transmembrane region" description="Helical" evidence="7">
    <location>
        <begin position="141"/>
        <end position="160"/>
    </location>
</feature>
<proteinExistence type="predicted"/>
<keyword evidence="2" id="KW-0328">Glycosyltransferase</keyword>
<evidence type="ECO:0000256" key="6">
    <source>
        <dbReference type="ARBA" id="ARBA00023136"/>
    </source>
</evidence>
<dbReference type="AlphaFoldDB" id="F8IJH0"/>
<dbReference type="HOGENOM" id="CLU_1395742_0_0_9"/>
<dbReference type="KEGG" id="aad:TC41_2790"/>
<reference evidence="10" key="2">
    <citation type="submission" date="2011-06" db="EMBL/GenBank/DDBJ databases">
        <title>The complete genome sequence of Alicyclobacillus acidocaldarius sp. Tc-4-1.</title>
        <authorList>
            <person name="Chen Y."/>
            <person name="He Y."/>
            <person name="Dong Z."/>
            <person name="Hu S."/>
        </authorList>
    </citation>
    <scope>NUCLEOTIDE SEQUENCE [LARGE SCALE GENOMIC DNA]</scope>
    <source>
        <strain evidence="10">Tc-4-1</strain>
    </source>
</reference>
<keyword evidence="4 7" id="KW-0812">Transmembrane</keyword>
<accession>F8IJH0</accession>
<evidence type="ECO:0000259" key="8">
    <source>
        <dbReference type="Pfam" id="PF13632"/>
    </source>
</evidence>
<keyword evidence="3 9" id="KW-0808">Transferase</keyword>
<dbReference type="Proteomes" id="UP000000292">
    <property type="component" value="Chromosome"/>
</dbReference>
<evidence type="ECO:0000313" key="9">
    <source>
        <dbReference type="EMBL" id="AEJ44683.1"/>
    </source>
</evidence>
<dbReference type="InterPro" id="IPR029044">
    <property type="entry name" value="Nucleotide-diphossugar_trans"/>
</dbReference>
<dbReference type="InterPro" id="IPR001173">
    <property type="entry name" value="Glyco_trans_2-like"/>
</dbReference>
<dbReference type="GO" id="GO:0016020">
    <property type="term" value="C:membrane"/>
    <property type="evidence" value="ECO:0007669"/>
    <property type="project" value="UniProtKB-SubCell"/>
</dbReference>
<evidence type="ECO:0000256" key="5">
    <source>
        <dbReference type="ARBA" id="ARBA00022989"/>
    </source>
</evidence>
<comment type="subcellular location">
    <subcellularLocation>
        <location evidence="1">Membrane</location>
        <topology evidence="1">Multi-pass membrane protein</topology>
    </subcellularLocation>
</comment>
<feature type="domain" description="Glycosyltransferase 2-like" evidence="8">
    <location>
        <begin position="6"/>
        <end position="158"/>
    </location>
</feature>
<name>F8IJH0_ALIAT</name>
<evidence type="ECO:0000313" key="10">
    <source>
        <dbReference type="Proteomes" id="UP000000292"/>
    </source>
</evidence>
<dbReference type="InterPro" id="IPR050321">
    <property type="entry name" value="Glycosyltr_2/OpgH_subfam"/>
</dbReference>
<dbReference type="STRING" id="1048834.TC41_2790"/>
<gene>
    <name evidence="9" type="ordered locus">TC41_2790</name>
</gene>
<evidence type="ECO:0000256" key="2">
    <source>
        <dbReference type="ARBA" id="ARBA00022676"/>
    </source>
</evidence>
<dbReference type="PANTHER" id="PTHR43867">
    <property type="entry name" value="CELLULOSE SYNTHASE CATALYTIC SUBUNIT A [UDP-FORMING]"/>
    <property type="match status" value="1"/>
</dbReference>
<dbReference type="EMBL" id="CP002902">
    <property type="protein sequence ID" value="AEJ44683.1"/>
    <property type="molecule type" value="Genomic_DNA"/>
</dbReference>
<protein>
    <submittedName>
        <fullName evidence="9">Glycosyl transferase family 2</fullName>
    </submittedName>
</protein>
<evidence type="ECO:0000256" key="4">
    <source>
        <dbReference type="ARBA" id="ARBA00022692"/>
    </source>
</evidence>
<evidence type="ECO:0000256" key="1">
    <source>
        <dbReference type="ARBA" id="ARBA00004141"/>
    </source>
</evidence>
<feature type="transmembrane region" description="Helical" evidence="7">
    <location>
        <begin position="94"/>
        <end position="112"/>
    </location>
</feature>
<evidence type="ECO:0000256" key="7">
    <source>
        <dbReference type="SAM" id="Phobius"/>
    </source>
</evidence>
<organism evidence="9 10">
    <name type="scientific">Alicyclobacillus acidocaldarius (strain Tc-4-1)</name>
    <name type="common">Bacillus acidocaldarius</name>
    <dbReference type="NCBI Taxonomy" id="1048834"/>
    <lineage>
        <taxon>Bacteria</taxon>
        <taxon>Bacillati</taxon>
        <taxon>Bacillota</taxon>
        <taxon>Bacilli</taxon>
        <taxon>Bacillales</taxon>
        <taxon>Alicyclobacillaceae</taxon>
        <taxon>Alicyclobacillus</taxon>
    </lineage>
</organism>
<reference evidence="9 10" key="1">
    <citation type="journal article" date="2011" name="J. Bacteriol.">
        <title>Complete Genome Sequence of Alicyclobacillus acidocaldarius Strain Tc-4-1.</title>
        <authorList>
            <person name="Chen Y."/>
            <person name="He Y."/>
            <person name="Zhang B."/>
            <person name="Yang J."/>
            <person name="Li W."/>
            <person name="Dong Z."/>
            <person name="Hu S."/>
        </authorList>
    </citation>
    <scope>NUCLEOTIDE SEQUENCE [LARGE SCALE GENOMIC DNA]</scope>
    <source>
        <strain evidence="9 10">Tc-4-1</strain>
    </source>
</reference>
<dbReference type="SUPFAM" id="SSF53448">
    <property type="entry name" value="Nucleotide-diphospho-sugar transferases"/>
    <property type="match status" value="1"/>
</dbReference>
<keyword evidence="5 7" id="KW-1133">Transmembrane helix</keyword>
<keyword evidence="6 7" id="KW-0472">Membrane</keyword>
<dbReference type="eggNOG" id="COG1215">
    <property type="taxonomic scope" value="Bacteria"/>
</dbReference>
<feature type="transmembrane region" description="Helical" evidence="7">
    <location>
        <begin position="180"/>
        <end position="203"/>
    </location>
</feature>
<dbReference type="GO" id="GO:0016757">
    <property type="term" value="F:glycosyltransferase activity"/>
    <property type="evidence" value="ECO:0007669"/>
    <property type="project" value="UniProtKB-KW"/>
</dbReference>
<sequence>MNVPIPLGGTSNHFRTEVLRKVGAWDPFNVTEDADLGVRLYKHGYQTALVDSTTWEEANSRVRSWIRQRARWVKGYLITWLVNMRHPVQLWRDLGAKGFLGFQAMILGTPFLPLVNPFFWLLLILWFMCHASWIPTLFPGFIYYLASVLLFIGNFVFVYSNMVGMYLEVEKSQRRGSALLSFRLVLSAILSPLYWLLMSVATYRALWELIRRPFHWNKTPHGLTTGKVHLPSQGAFLSDKMG</sequence>
<dbReference type="Gene3D" id="3.90.550.10">
    <property type="entry name" value="Spore Coat Polysaccharide Biosynthesis Protein SpsA, Chain A"/>
    <property type="match status" value="1"/>
</dbReference>